<evidence type="ECO:0000313" key="3">
    <source>
        <dbReference type="Proteomes" id="UP000317494"/>
    </source>
</evidence>
<gene>
    <name evidence="2" type="ORF">SeMB42_g04220</name>
</gene>
<evidence type="ECO:0000256" key="1">
    <source>
        <dbReference type="SAM" id="MobiDB-lite"/>
    </source>
</evidence>
<dbReference type="EMBL" id="QEAN01000166">
    <property type="protein sequence ID" value="TPX44753.1"/>
    <property type="molecule type" value="Genomic_DNA"/>
</dbReference>
<evidence type="ECO:0000313" key="2">
    <source>
        <dbReference type="EMBL" id="TPX44753.1"/>
    </source>
</evidence>
<feature type="compositionally biased region" description="Polar residues" evidence="1">
    <location>
        <begin position="53"/>
        <end position="68"/>
    </location>
</feature>
<accession>A0A507CZZ3</accession>
<dbReference type="AlphaFoldDB" id="A0A507CZZ3"/>
<dbReference type="Proteomes" id="UP000317494">
    <property type="component" value="Unassembled WGS sequence"/>
</dbReference>
<feature type="region of interest" description="Disordered" evidence="1">
    <location>
        <begin position="21"/>
        <end position="77"/>
    </location>
</feature>
<keyword evidence="3" id="KW-1185">Reference proteome</keyword>
<organism evidence="2 3">
    <name type="scientific">Synchytrium endobioticum</name>
    <dbReference type="NCBI Taxonomy" id="286115"/>
    <lineage>
        <taxon>Eukaryota</taxon>
        <taxon>Fungi</taxon>
        <taxon>Fungi incertae sedis</taxon>
        <taxon>Chytridiomycota</taxon>
        <taxon>Chytridiomycota incertae sedis</taxon>
        <taxon>Chytridiomycetes</taxon>
        <taxon>Synchytriales</taxon>
        <taxon>Synchytriaceae</taxon>
        <taxon>Synchytrium</taxon>
    </lineage>
</organism>
<comment type="caution">
    <text evidence="2">The sequence shown here is derived from an EMBL/GenBank/DDBJ whole genome shotgun (WGS) entry which is preliminary data.</text>
</comment>
<dbReference type="VEuPathDB" id="FungiDB:SeMB42_g04220"/>
<name>A0A507CZZ3_9FUNG</name>
<proteinExistence type="predicted"/>
<reference evidence="2 3" key="1">
    <citation type="journal article" date="2019" name="Sci. Rep.">
        <title>Comparative genomics of chytrid fungi reveal insights into the obligate biotrophic and pathogenic lifestyle of Synchytrium endobioticum.</title>
        <authorList>
            <person name="van de Vossenberg B.T.L.H."/>
            <person name="Warris S."/>
            <person name="Nguyen H.D.T."/>
            <person name="van Gent-Pelzer M.P.E."/>
            <person name="Joly D.L."/>
            <person name="van de Geest H.C."/>
            <person name="Bonants P.J.M."/>
            <person name="Smith D.S."/>
            <person name="Levesque C.A."/>
            <person name="van der Lee T.A.J."/>
        </authorList>
    </citation>
    <scope>NUCLEOTIDE SEQUENCE [LARGE SCALE GENOMIC DNA]</scope>
    <source>
        <strain evidence="2 3">MB42</strain>
    </source>
</reference>
<sequence length="77" mass="8683">MSQTNIETTILRMYVMRIKNADAAPRNSPRKTSLKRLRIDGDEEEDNADEESNIASLKSSFKTPTSSGRKAKRKPSL</sequence>
<feature type="compositionally biased region" description="Acidic residues" evidence="1">
    <location>
        <begin position="41"/>
        <end position="52"/>
    </location>
</feature>
<protein>
    <submittedName>
        <fullName evidence="2">Uncharacterized protein</fullName>
    </submittedName>
</protein>